<sequence>MLGVVLGITFGAAAGFLENALLFRAMDRVRRAGKEPVRILGGMFFARYVFDILLLVLFWVLTRSASGLIAAALSLTVAVKISLFIVYTRKGGRFD</sequence>
<feature type="transmembrane region" description="Helical" evidence="1">
    <location>
        <begin position="6"/>
        <end position="25"/>
    </location>
</feature>
<proteinExistence type="predicted"/>
<dbReference type="AlphaFoldDB" id="A0AA35CLY6"/>
<organism evidence="2 3">
    <name type="scientific">Caldinitratiruptor microaerophilus</name>
    <dbReference type="NCBI Taxonomy" id="671077"/>
    <lineage>
        <taxon>Bacteria</taxon>
        <taxon>Bacillati</taxon>
        <taxon>Bacillota</taxon>
        <taxon>Clostridia</taxon>
        <taxon>Eubacteriales</taxon>
        <taxon>Symbiobacteriaceae</taxon>
        <taxon>Caldinitratiruptor</taxon>
    </lineage>
</organism>
<keyword evidence="1" id="KW-1133">Transmembrane helix</keyword>
<gene>
    <name evidence="2" type="ORF">caldi_28600</name>
</gene>
<protein>
    <submittedName>
        <fullName evidence="2">Uncharacterized protein</fullName>
    </submittedName>
</protein>
<keyword evidence="1" id="KW-0812">Transmembrane</keyword>
<evidence type="ECO:0000256" key="1">
    <source>
        <dbReference type="SAM" id="Phobius"/>
    </source>
</evidence>
<feature type="transmembrane region" description="Helical" evidence="1">
    <location>
        <begin position="67"/>
        <end position="87"/>
    </location>
</feature>
<name>A0AA35CLY6_9FIRM</name>
<feature type="transmembrane region" description="Helical" evidence="1">
    <location>
        <begin position="37"/>
        <end position="61"/>
    </location>
</feature>
<dbReference type="EMBL" id="AP025628">
    <property type="protein sequence ID" value="BDG61770.1"/>
    <property type="molecule type" value="Genomic_DNA"/>
</dbReference>
<dbReference type="Proteomes" id="UP001163687">
    <property type="component" value="Chromosome"/>
</dbReference>
<dbReference type="KEGG" id="cmic:caldi_28600"/>
<accession>A0AA35CLY6</accession>
<keyword evidence="3" id="KW-1185">Reference proteome</keyword>
<evidence type="ECO:0000313" key="2">
    <source>
        <dbReference type="EMBL" id="BDG61770.1"/>
    </source>
</evidence>
<keyword evidence="1" id="KW-0472">Membrane</keyword>
<evidence type="ECO:0000313" key="3">
    <source>
        <dbReference type="Proteomes" id="UP001163687"/>
    </source>
</evidence>
<reference evidence="2" key="1">
    <citation type="submission" date="2022-03" db="EMBL/GenBank/DDBJ databases">
        <title>Complete genome sequence of Caldinitratiruptor microaerophilus.</title>
        <authorList>
            <person name="Mukaiyama R."/>
            <person name="Nishiyama T."/>
            <person name="Ueda K."/>
        </authorList>
    </citation>
    <scope>NUCLEOTIDE SEQUENCE</scope>
    <source>
        <strain evidence="2">JCM 16183</strain>
    </source>
</reference>